<feature type="transmembrane region" description="Helical" evidence="8">
    <location>
        <begin position="190"/>
        <end position="210"/>
    </location>
</feature>
<dbReference type="PROSITE" id="PS50929">
    <property type="entry name" value="ABC_TM1F"/>
    <property type="match status" value="1"/>
</dbReference>
<organism evidence="11 12">
    <name type="scientific">Tanticharoenia sakaeratensis NBRC 103193</name>
    <dbReference type="NCBI Taxonomy" id="1231623"/>
    <lineage>
        <taxon>Bacteria</taxon>
        <taxon>Pseudomonadati</taxon>
        <taxon>Pseudomonadota</taxon>
        <taxon>Alphaproteobacteria</taxon>
        <taxon>Acetobacterales</taxon>
        <taxon>Acetobacteraceae</taxon>
        <taxon>Tanticharoenia</taxon>
    </lineage>
</organism>
<keyword evidence="12" id="KW-1185">Reference proteome</keyword>
<dbReference type="CDD" id="cd18582">
    <property type="entry name" value="ABC_6TM_ATM1_ABCB7"/>
    <property type="match status" value="1"/>
</dbReference>
<evidence type="ECO:0000256" key="4">
    <source>
        <dbReference type="ARBA" id="ARBA00022741"/>
    </source>
</evidence>
<dbReference type="GO" id="GO:0140359">
    <property type="term" value="F:ABC-type transporter activity"/>
    <property type="evidence" value="ECO:0007669"/>
    <property type="project" value="InterPro"/>
</dbReference>
<dbReference type="InterPro" id="IPR027417">
    <property type="entry name" value="P-loop_NTPase"/>
</dbReference>
<feature type="transmembrane region" description="Helical" evidence="8">
    <location>
        <begin position="79"/>
        <end position="97"/>
    </location>
</feature>
<sequence length="627" mass="67869">MDATPAVNGTNSRHSNAPGRKAPLLETVRAVLPYLWPRGSAQGDRETRLRVLGALGLLLAGRGLTVLVPFLYAAVVGRLTHSAAAVPVALIVGYGLLQCVSHGMDTLREWVFTPVSLRIARNLTRHAVRHVHDLSLRFHLDRQTGGLTRAVERGSDAIGQISRIVLFNVLPSVLDTVLTIAVVWRLFGWRYVVVIVVALAIYCAVTLRVTQARIGLRRARNDANTAAQHRLVDSLLNYETVKYFGAEAFEDARVDAAQARLETASRKLQQSSAALSTAQNVIIASAAAVIMLMAAHGIADGRFGVGRFVLVNTYLIALYEALTSLGWVYAALRSARVDLEQMVALLDETPEIADAEGARILPAHLDEAGPAAIRFERVSFGYDAKRPILTDVSFAAEPGASIALVGETGAGKSTIGRLLFRSYDPVSGSILIDDQNIRGLSQASLRAAIGVVPQDTVLFNDTIGFNIAYGRPDADVADIEHAARLARVHDFIATLPDGYDTVVGERGLKLSGGEKQRIAIARVILKDPRILLLDEATSALDTRTERAILGALRDLSRARTTITIAHRLSSVRHCDEILVLDRGRVVERGTHGALLAAGGRYASMWLAQDMEEAERGEHGDAQRVDYP</sequence>
<feature type="transmembrane region" description="Helical" evidence="8">
    <location>
        <begin position="164"/>
        <end position="184"/>
    </location>
</feature>
<dbReference type="PROSITE" id="PS00211">
    <property type="entry name" value="ABC_TRANSPORTER_1"/>
    <property type="match status" value="1"/>
</dbReference>
<keyword evidence="3 8" id="KW-0812">Transmembrane</keyword>
<dbReference type="PROSITE" id="PS50893">
    <property type="entry name" value="ABC_TRANSPORTER_2"/>
    <property type="match status" value="1"/>
</dbReference>
<dbReference type="PANTHER" id="PTHR24221:SF654">
    <property type="entry name" value="ATP-BINDING CASSETTE SUB-FAMILY B MEMBER 6"/>
    <property type="match status" value="1"/>
</dbReference>
<dbReference type="RefSeq" id="WP_053053852.1">
    <property type="nucleotide sequence ID" value="NZ_BALE01000038.1"/>
</dbReference>
<reference evidence="11 12" key="1">
    <citation type="submission" date="2012-10" db="EMBL/GenBank/DDBJ databases">
        <title>Genome sequencing of Tanticharoenia sakaeratensis NBRC 103193.</title>
        <authorList>
            <person name="Azuma Y."/>
            <person name="Hadano H."/>
            <person name="Hirakawa H."/>
            <person name="Matsushita K."/>
        </authorList>
    </citation>
    <scope>NUCLEOTIDE SEQUENCE [LARGE SCALE GENOMIC DNA]</scope>
    <source>
        <strain evidence="11 12">NBRC 103193</strain>
    </source>
</reference>
<evidence type="ECO:0000256" key="7">
    <source>
        <dbReference type="ARBA" id="ARBA00023136"/>
    </source>
</evidence>
<dbReference type="InterPro" id="IPR003439">
    <property type="entry name" value="ABC_transporter-like_ATP-bd"/>
</dbReference>
<dbReference type="PANTHER" id="PTHR24221">
    <property type="entry name" value="ATP-BINDING CASSETTE SUB-FAMILY B"/>
    <property type="match status" value="1"/>
</dbReference>
<dbReference type="EMBL" id="BALE01000038">
    <property type="protein sequence ID" value="GAN55080.1"/>
    <property type="molecule type" value="Genomic_DNA"/>
</dbReference>
<dbReference type="FunFam" id="3.40.50.300:FF:000287">
    <property type="entry name" value="Multidrug ABC transporter ATP-binding protein"/>
    <property type="match status" value="1"/>
</dbReference>
<evidence type="ECO:0000256" key="8">
    <source>
        <dbReference type="SAM" id="Phobius"/>
    </source>
</evidence>
<dbReference type="InterPro" id="IPR017871">
    <property type="entry name" value="ABC_transporter-like_CS"/>
</dbReference>
<evidence type="ECO:0000256" key="1">
    <source>
        <dbReference type="ARBA" id="ARBA00004651"/>
    </source>
</evidence>
<feature type="domain" description="ABC transporter" evidence="9">
    <location>
        <begin position="373"/>
        <end position="607"/>
    </location>
</feature>
<feature type="transmembrane region" description="Helical" evidence="8">
    <location>
        <begin position="281"/>
        <end position="299"/>
    </location>
</feature>
<evidence type="ECO:0000313" key="12">
    <source>
        <dbReference type="Proteomes" id="UP000032679"/>
    </source>
</evidence>
<comment type="subcellular location">
    <subcellularLocation>
        <location evidence="1">Cell membrane</location>
        <topology evidence="1">Multi-pass membrane protein</topology>
    </subcellularLocation>
</comment>
<dbReference type="Pfam" id="PF00664">
    <property type="entry name" value="ABC_membrane"/>
    <property type="match status" value="1"/>
</dbReference>
<dbReference type="Pfam" id="PF00005">
    <property type="entry name" value="ABC_tran"/>
    <property type="match status" value="1"/>
</dbReference>
<dbReference type="GO" id="GO:0005524">
    <property type="term" value="F:ATP binding"/>
    <property type="evidence" value="ECO:0007669"/>
    <property type="project" value="UniProtKB-KW"/>
</dbReference>
<dbReference type="OrthoDB" id="5288404at2"/>
<dbReference type="Proteomes" id="UP000032679">
    <property type="component" value="Unassembled WGS sequence"/>
</dbReference>
<dbReference type="InterPro" id="IPR003593">
    <property type="entry name" value="AAA+_ATPase"/>
</dbReference>
<dbReference type="Gene3D" id="3.40.50.300">
    <property type="entry name" value="P-loop containing nucleotide triphosphate hydrolases"/>
    <property type="match status" value="1"/>
</dbReference>
<dbReference type="SUPFAM" id="SSF90123">
    <property type="entry name" value="ABC transporter transmembrane region"/>
    <property type="match status" value="1"/>
</dbReference>
<dbReference type="Gene3D" id="1.20.1560.10">
    <property type="entry name" value="ABC transporter type 1, transmembrane domain"/>
    <property type="match status" value="1"/>
</dbReference>
<keyword evidence="5" id="KW-0067">ATP-binding</keyword>
<evidence type="ECO:0000256" key="2">
    <source>
        <dbReference type="ARBA" id="ARBA00022448"/>
    </source>
</evidence>
<dbReference type="SMART" id="SM00382">
    <property type="entry name" value="AAA"/>
    <property type="match status" value="1"/>
</dbReference>
<dbReference type="GO" id="GO:0005886">
    <property type="term" value="C:plasma membrane"/>
    <property type="evidence" value="ECO:0007669"/>
    <property type="project" value="UniProtKB-SubCell"/>
</dbReference>
<evidence type="ECO:0000259" key="9">
    <source>
        <dbReference type="PROSITE" id="PS50893"/>
    </source>
</evidence>
<dbReference type="AlphaFoldDB" id="A0A0D6MNU1"/>
<proteinExistence type="predicted"/>
<dbReference type="InterPro" id="IPR036640">
    <property type="entry name" value="ABC1_TM_sf"/>
</dbReference>
<keyword evidence="4" id="KW-0547">Nucleotide-binding</keyword>
<evidence type="ECO:0000256" key="6">
    <source>
        <dbReference type="ARBA" id="ARBA00022989"/>
    </source>
</evidence>
<dbReference type="STRING" id="1231623.Tasa_038_061"/>
<evidence type="ECO:0000313" key="11">
    <source>
        <dbReference type="EMBL" id="GAN55080.1"/>
    </source>
</evidence>
<dbReference type="InterPro" id="IPR011527">
    <property type="entry name" value="ABC1_TM_dom"/>
</dbReference>
<evidence type="ECO:0000256" key="3">
    <source>
        <dbReference type="ARBA" id="ARBA00022692"/>
    </source>
</evidence>
<feature type="domain" description="ABC transmembrane type-1" evidence="10">
    <location>
        <begin position="52"/>
        <end position="334"/>
    </location>
</feature>
<accession>A0A0D6MNU1</accession>
<dbReference type="InterPro" id="IPR039421">
    <property type="entry name" value="Type_1_exporter"/>
</dbReference>
<keyword evidence="2" id="KW-0813">Transport</keyword>
<keyword evidence="6 8" id="KW-1133">Transmembrane helix</keyword>
<evidence type="ECO:0000256" key="5">
    <source>
        <dbReference type="ARBA" id="ARBA00022840"/>
    </source>
</evidence>
<protein>
    <submittedName>
        <fullName evidence="11">ABC transporter</fullName>
    </submittedName>
</protein>
<dbReference type="SUPFAM" id="SSF52540">
    <property type="entry name" value="P-loop containing nucleoside triphosphate hydrolases"/>
    <property type="match status" value="1"/>
</dbReference>
<feature type="transmembrane region" description="Helical" evidence="8">
    <location>
        <begin position="51"/>
        <end position="73"/>
    </location>
</feature>
<dbReference type="GO" id="GO:0016887">
    <property type="term" value="F:ATP hydrolysis activity"/>
    <property type="evidence" value="ECO:0007669"/>
    <property type="project" value="InterPro"/>
</dbReference>
<feature type="transmembrane region" description="Helical" evidence="8">
    <location>
        <begin position="311"/>
        <end position="332"/>
    </location>
</feature>
<evidence type="ECO:0000259" key="10">
    <source>
        <dbReference type="PROSITE" id="PS50929"/>
    </source>
</evidence>
<gene>
    <name evidence="11" type="ORF">Tasa_038_061</name>
</gene>
<comment type="caution">
    <text evidence="11">The sequence shown here is derived from an EMBL/GenBank/DDBJ whole genome shotgun (WGS) entry which is preliminary data.</text>
</comment>
<name>A0A0D6MNU1_9PROT</name>
<keyword evidence="7 8" id="KW-0472">Membrane</keyword>